<keyword evidence="4" id="KW-1185">Reference proteome</keyword>
<evidence type="ECO:0000313" key="4">
    <source>
        <dbReference type="Proteomes" id="UP001237642"/>
    </source>
</evidence>
<feature type="domain" description="Retrotransposon gag" evidence="2">
    <location>
        <begin position="316"/>
        <end position="403"/>
    </location>
</feature>
<feature type="compositionally biased region" description="Polar residues" evidence="1">
    <location>
        <begin position="10"/>
        <end position="39"/>
    </location>
</feature>
<protein>
    <recommendedName>
        <fullName evidence="2">Retrotransposon gag domain-containing protein</fullName>
    </recommendedName>
</protein>
<sequence length="410" mass="45073">MANTRRKTRGPQTSDGLPLTSATETQGSQPPLITSTEGVDAPITNTQGLEVPITVEGTNPLQMVVHGPNPQETIHQQPITTSSLLANAPRGLQLHTTDLPQYTTQTLGMPTYGMPPRPPMGSSGANPIYHEAYVPPYIQGLGPQNQQTRQTPLIQDYSGPYTEDENYSTGDERDVAPRRRRSSQTNREQPQTTKEKIAAHEAETARLKKLLAEEEAARTQNQGTGGVPIINLDPAPRRNKRAEPPMGDPTDLLPLGDPDDPTPPFTQDIMKANISRKFKMPTIKAYDGTGDPANHVRTFSNALLLQPTNDAVKCRAFPQTLAGMAQRWYNRLPPNSIGSFKELSKAFINQFISGRVHEKSSASLMGIKQGKAEALRDYINRFTREALKVPNLEDKVAMIALQQGTTDDHF</sequence>
<feature type="region of interest" description="Disordered" evidence="1">
    <location>
        <begin position="139"/>
        <end position="198"/>
    </location>
</feature>
<dbReference type="PANTHER" id="PTHR33223">
    <property type="entry name" value="CCHC-TYPE DOMAIN-CONTAINING PROTEIN"/>
    <property type="match status" value="1"/>
</dbReference>
<evidence type="ECO:0000259" key="2">
    <source>
        <dbReference type="Pfam" id="PF03732"/>
    </source>
</evidence>
<reference evidence="3" key="1">
    <citation type="submission" date="2023-02" db="EMBL/GenBank/DDBJ databases">
        <title>Genome of toxic invasive species Heracleum sosnowskyi carries increased number of genes despite the absence of recent whole-genome duplications.</title>
        <authorList>
            <person name="Schelkunov M."/>
            <person name="Shtratnikova V."/>
            <person name="Makarenko M."/>
            <person name="Klepikova A."/>
            <person name="Omelchenko D."/>
            <person name="Novikova G."/>
            <person name="Obukhova E."/>
            <person name="Bogdanov V."/>
            <person name="Penin A."/>
            <person name="Logacheva M."/>
        </authorList>
    </citation>
    <scope>NUCLEOTIDE SEQUENCE</scope>
    <source>
        <strain evidence="3">Hsosn_3</strain>
        <tissue evidence="3">Leaf</tissue>
    </source>
</reference>
<evidence type="ECO:0000256" key="1">
    <source>
        <dbReference type="SAM" id="MobiDB-lite"/>
    </source>
</evidence>
<feature type="compositionally biased region" description="Low complexity" evidence="1">
    <location>
        <begin position="244"/>
        <end position="256"/>
    </location>
</feature>
<feature type="region of interest" description="Disordered" evidence="1">
    <location>
        <begin position="216"/>
        <end position="256"/>
    </location>
</feature>
<accession>A0AAD8J898</accession>
<dbReference type="Pfam" id="PF03732">
    <property type="entry name" value="Retrotrans_gag"/>
    <property type="match status" value="1"/>
</dbReference>
<organism evidence="3 4">
    <name type="scientific">Heracleum sosnowskyi</name>
    <dbReference type="NCBI Taxonomy" id="360622"/>
    <lineage>
        <taxon>Eukaryota</taxon>
        <taxon>Viridiplantae</taxon>
        <taxon>Streptophyta</taxon>
        <taxon>Embryophyta</taxon>
        <taxon>Tracheophyta</taxon>
        <taxon>Spermatophyta</taxon>
        <taxon>Magnoliopsida</taxon>
        <taxon>eudicotyledons</taxon>
        <taxon>Gunneridae</taxon>
        <taxon>Pentapetalae</taxon>
        <taxon>asterids</taxon>
        <taxon>campanulids</taxon>
        <taxon>Apiales</taxon>
        <taxon>Apiaceae</taxon>
        <taxon>Apioideae</taxon>
        <taxon>apioid superclade</taxon>
        <taxon>Tordylieae</taxon>
        <taxon>Tordyliinae</taxon>
        <taxon>Heracleum</taxon>
    </lineage>
</organism>
<dbReference type="PANTHER" id="PTHR33223:SF10">
    <property type="entry name" value="AMINOTRANSFERASE-LIKE PLANT MOBILE DOMAIN-CONTAINING PROTEIN"/>
    <property type="match status" value="1"/>
</dbReference>
<reference evidence="3" key="2">
    <citation type="submission" date="2023-05" db="EMBL/GenBank/DDBJ databases">
        <authorList>
            <person name="Schelkunov M.I."/>
        </authorList>
    </citation>
    <scope>NUCLEOTIDE SEQUENCE</scope>
    <source>
        <strain evidence="3">Hsosn_3</strain>
        <tissue evidence="3">Leaf</tissue>
    </source>
</reference>
<proteinExistence type="predicted"/>
<feature type="compositionally biased region" description="Polar residues" evidence="1">
    <location>
        <begin position="183"/>
        <end position="192"/>
    </location>
</feature>
<dbReference type="EMBL" id="JAUIZM010000002">
    <property type="protein sequence ID" value="KAK1399006.1"/>
    <property type="molecule type" value="Genomic_DNA"/>
</dbReference>
<dbReference type="AlphaFoldDB" id="A0AAD8J898"/>
<dbReference type="Proteomes" id="UP001237642">
    <property type="component" value="Unassembled WGS sequence"/>
</dbReference>
<feature type="compositionally biased region" description="Polar residues" evidence="1">
    <location>
        <begin position="142"/>
        <end position="153"/>
    </location>
</feature>
<gene>
    <name evidence="3" type="ORF">POM88_008869</name>
</gene>
<name>A0AAD8J898_9APIA</name>
<dbReference type="InterPro" id="IPR005162">
    <property type="entry name" value="Retrotrans_gag_dom"/>
</dbReference>
<evidence type="ECO:0000313" key="3">
    <source>
        <dbReference type="EMBL" id="KAK1399006.1"/>
    </source>
</evidence>
<feature type="region of interest" description="Disordered" evidence="1">
    <location>
        <begin position="1"/>
        <end position="39"/>
    </location>
</feature>
<comment type="caution">
    <text evidence="3">The sequence shown here is derived from an EMBL/GenBank/DDBJ whole genome shotgun (WGS) entry which is preliminary data.</text>
</comment>